<proteinExistence type="predicted"/>
<dbReference type="EMBL" id="UINC01009622">
    <property type="protein sequence ID" value="SVA43115.1"/>
    <property type="molecule type" value="Genomic_DNA"/>
</dbReference>
<dbReference type="PANTHER" id="PTHR46401:SF2">
    <property type="entry name" value="GLYCOSYLTRANSFERASE WBBK-RELATED"/>
    <property type="match status" value="1"/>
</dbReference>
<organism evidence="3">
    <name type="scientific">marine metagenome</name>
    <dbReference type="NCBI Taxonomy" id="408172"/>
    <lineage>
        <taxon>unclassified sequences</taxon>
        <taxon>metagenomes</taxon>
        <taxon>ecological metagenomes</taxon>
    </lineage>
</organism>
<evidence type="ECO:0000259" key="2">
    <source>
        <dbReference type="Pfam" id="PF00534"/>
    </source>
</evidence>
<dbReference type="PANTHER" id="PTHR46401">
    <property type="entry name" value="GLYCOSYLTRANSFERASE WBBK-RELATED"/>
    <property type="match status" value="1"/>
</dbReference>
<dbReference type="AlphaFoldDB" id="A0A381VS58"/>
<protein>
    <recommendedName>
        <fullName evidence="2">Glycosyl transferase family 1 domain-containing protein</fullName>
    </recommendedName>
</protein>
<evidence type="ECO:0000313" key="3">
    <source>
        <dbReference type="EMBL" id="SVA43115.1"/>
    </source>
</evidence>
<gene>
    <name evidence="3" type="ORF">METZ01_LOCUS95969</name>
</gene>
<dbReference type="Pfam" id="PF00534">
    <property type="entry name" value="Glycos_transf_1"/>
    <property type="match status" value="2"/>
</dbReference>
<reference evidence="3" key="1">
    <citation type="submission" date="2018-05" db="EMBL/GenBank/DDBJ databases">
        <authorList>
            <person name="Lanie J.A."/>
            <person name="Ng W.-L."/>
            <person name="Kazmierczak K.M."/>
            <person name="Andrzejewski T.M."/>
            <person name="Davidsen T.M."/>
            <person name="Wayne K.J."/>
            <person name="Tettelin H."/>
            <person name="Glass J.I."/>
            <person name="Rusch D."/>
            <person name="Podicherti R."/>
            <person name="Tsui H.-C.T."/>
            <person name="Winkler M.E."/>
        </authorList>
    </citation>
    <scope>NUCLEOTIDE SEQUENCE</scope>
</reference>
<dbReference type="InterPro" id="IPR001296">
    <property type="entry name" value="Glyco_trans_1"/>
</dbReference>
<dbReference type="GO" id="GO:0016757">
    <property type="term" value="F:glycosyltransferase activity"/>
    <property type="evidence" value="ECO:0007669"/>
    <property type="project" value="InterPro"/>
</dbReference>
<dbReference type="Gene3D" id="3.40.50.2000">
    <property type="entry name" value="Glycogen Phosphorylase B"/>
    <property type="match status" value="2"/>
</dbReference>
<sequence>MPKHFRNASVKIGLDLHNLSTKPDSVVRTGIQQVVFNLLEAQYWQRKKMMEMQIEVVPLPLLPKPQGTWSRFKDFNDMNMNSSPFILKATSKELGIPLTELWNDPEMENAEPWSESKFFSKVVSLDWLVITPLSEFRYVAEEAKRRNPKLRIAVLVYDMVPLIQPELVADGMSQWYSTTYISGIRHFADVLFAISRHTALDCMKELETILGVHVPVIATPLPPEIPSIVEEKPSLLKSYDLVKQSYFICLGTIEPRKNLSLAVLGFLRFRKLFPELCNKYKLVLVGASGWSQEDEMLSKEIEDTHENFVFPGYLPRAEVEQLIRHANALIMPSRYEGFGMPLSLASVLGTKVITCHNSSLPEAAGFDATYVPLDSPDTMALALGQHASTQYSSKGKEISLHASNKEIRKEWQKVLERWVDTFASFKQSSNPAQYNLHRIPKRLKICVDVHNLSIEPQQLRKTGIQEVAFQLLKSLSLLRDELADVVEIIALPVLLSSEKYFFEFEATCTCSPKVLQQVEQEICQELEISGKELWGFDLSSMNYKITPMNFRRLVSNADWFFVTSQYDIRRCYKALKESAPNVKISYLVYDLIPTLFPELVAKGQEAWFTYEYLRSLRNYASFAVTISAASALDLLNHTENEELPFPVFARLLPLNQHNSATELILPDSDLHSNSVREYKLKAGKYFLLIGSTDPRKNTSNTVRGFARMHQIYKKQTLLDFPLSDLKLAIVGPQHWRTPEIENTLEQAREECDIVETGYVSDYKLQTLVKNSAGVLMASYYEGFGIPLALARSNGIPTLTACNSSLVEVTEANSVYSEPGSVDSLAMGMFQLLREPSKSLPQDDDWLNYTRDLIRIHMIESKAKLKTTISKVK</sequence>
<keyword evidence="1" id="KW-0808">Transferase</keyword>
<feature type="domain" description="Glycosyl transferase family 1" evidence="2">
    <location>
        <begin position="683"/>
        <end position="838"/>
    </location>
</feature>
<name>A0A381VS58_9ZZZZ</name>
<evidence type="ECO:0000256" key="1">
    <source>
        <dbReference type="ARBA" id="ARBA00022679"/>
    </source>
</evidence>
<accession>A0A381VS58</accession>
<feature type="domain" description="Glycosyl transferase family 1" evidence="2">
    <location>
        <begin position="243"/>
        <end position="367"/>
    </location>
</feature>
<dbReference type="SUPFAM" id="SSF53756">
    <property type="entry name" value="UDP-Glycosyltransferase/glycogen phosphorylase"/>
    <property type="match status" value="2"/>
</dbReference>